<name>A0ABR2SHC9_9ROSI</name>
<organism evidence="2 3">
    <name type="scientific">Hibiscus sabdariffa</name>
    <name type="common">roselle</name>
    <dbReference type="NCBI Taxonomy" id="183260"/>
    <lineage>
        <taxon>Eukaryota</taxon>
        <taxon>Viridiplantae</taxon>
        <taxon>Streptophyta</taxon>
        <taxon>Embryophyta</taxon>
        <taxon>Tracheophyta</taxon>
        <taxon>Spermatophyta</taxon>
        <taxon>Magnoliopsida</taxon>
        <taxon>eudicotyledons</taxon>
        <taxon>Gunneridae</taxon>
        <taxon>Pentapetalae</taxon>
        <taxon>rosids</taxon>
        <taxon>malvids</taxon>
        <taxon>Malvales</taxon>
        <taxon>Malvaceae</taxon>
        <taxon>Malvoideae</taxon>
        <taxon>Hibiscus</taxon>
    </lineage>
</organism>
<keyword evidence="3" id="KW-1185">Reference proteome</keyword>
<gene>
    <name evidence="2" type="ORF">V6N11_004798</name>
</gene>
<evidence type="ECO:0000259" key="1">
    <source>
        <dbReference type="Pfam" id="PF13456"/>
    </source>
</evidence>
<protein>
    <recommendedName>
        <fullName evidence="1">RNase H type-1 domain-containing protein</fullName>
    </recommendedName>
</protein>
<evidence type="ECO:0000313" key="2">
    <source>
        <dbReference type="EMBL" id="KAK9024640.1"/>
    </source>
</evidence>
<dbReference type="PANTHER" id="PTHR47723:SF19">
    <property type="entry name" value="POLYNUCLEOTIDYL TRANSFERASE, RIBONUCLEASE H-LIKE SUPERFAMILY PROTEIN"/>
    <property type="match status" value="1"/>
</dbReference>
<dbReference type="InterPro" id="IPR053151">
    <property type="entry name" value="RNase_H-like"/>
</dbReference>
<dbReference type="InterPro" id="IPR044730">
    <property type="entry name" value="RNase_H-like_dom_plant"/>
</dbReference>
<dbReference type="PANTHER" id="PTHR47723">
    <property type="entry name" value="OS05G0353850 PROTEIN"/>
    <property type="match status" value="1"/>
</dbReference>
<dbReference type="EMBL" id="JBBPBN010000015">
    <property type="protein sequence ID" value="KAK9024640.1"/>
    <property type="molecule type" value="Genomic_DNA"/>
</dbReference>
<evidence type="ECO:0000313" key="3">
    <source>
        <dbReference type="Proteomes" id="UP001396334"/>
    </source>
</evidence>
<comment type="caution">
    <text evidence="2">The sequence shown here is derived from an EMBL/GenBank/DDBJ whole genome shotgun (WGS) entry which is preliminary data.</text>
</comment>
<proteinExistence type="predicted"/>
<dbReference type="Pfam" id="PF13456">
    <property type="entry name" value="RVT_3"/>
    <property type="match status" value="1"/>
</dbReference>
<feature type="domain" description="RNase H type-1" evidence="1">
    <location>
        <begin position="193"/>
        <end position="229"/>
    </location>
</feature>
<accession>A0ABR2SHC9</accession>
<dbReference type="Proteomes" id="UP001396334">
    <property type="component" value="Unassembled WGS sequence"/>
</dbReference>
<dbReference type="InterPro" id="IPR002156">
    <property type="entry name" value="RNaseH_domain"/>
</dbReference>
<reference evidence="2 3" key="1">
    <citation type="journal article" date="2024" name="G3 (Bethesda)">
        <title>Genome assembly of Hibiscus sabdariffa L. provides insights into metabolisms of medicinal natural products.</title>
        <authorList>
            <person name="Kim T."/>
        </authorList>
    </citation>
    <scope>NUCLEOTIDE SEQUENCE [LARGE SCALE GENOMIC DNA]</scope>
    <source>
        <strain evidence="2">TK-2024</strain>
        <tissue evidence="2">Old leaves</tissue>
    </source>
</reference>
<sequence length="269" mass="30694">MVLPSESIERIATVPPLRDDTGSDRSMWRWDVKHRFTTRSAYDFLSHEEELEDPAIWQCIWKMSDWLCKNLFDQSFMGEDVDWPTRFPVLCWLLWKRRCSLLLDSEANYMDDILTRGNRLVEECSRAVSTVPQTTLRYVDQSRWTAPPQGCIKLNVNAVVSPTSHKAGIGGVFRDAHGRWILGFTRFVGALSHNSLVSSIKEMLVREWRVVVQHVSRASNKVADKLAARGRELGSKQTYFSSPPADVMDVVEEESMEIGSAVSELTGIR</sequence>
<dbReference type="CDD" id="cd06222">
    <property type="entry name" value="RNase_H_like"/>
    <property type="match status" value="1"/>
</dbReference>